<keyword evidence="3" id="KW-1185">Reference proteome</keyword>
<feature type="region of interest" description="Disordered" evidence="1">
    <location>
        <begin position="218"/>
        <end position="247"/>
    </location>
</feature>
<dbReference type="RefSeq" id="WP_012164499.1">
    <property type="nucleotide sequence ID" value="NC_009925.1"/>
</dbReference>
<dbReference type="AlphaFoldDB" id="B0CBP0"/>
<dbReference type="EMBL" id="CP000828">
    <property type="protein sequence ID" value="ABW29158.1"/>
    <property type="molecule type" value="Genomic_DNA"/>
</dbReference>
<dbReference type="STRING" id="329726.AM1_4178"/>
<name>B0CBP0_ACAM1</name>
<feature type="compositionally biased region" description="Polar residues" evidence="1">
    <location>
        <begin position="103"/>
        <end position="120"/>
    </location>
</feature>
<feature type="region of interest" description="Disordered" evidence="1">
    <location>
        <begin position="103"/>
        <end position="161"/>
    </location>
</feature>
<proteinExistence type="predicted"/>
<dbReference type="HOGENOM" id="CLU_651554_0_0_3"/>
<dbReference type="OrthoDB" id="465609at2"/>
<sequence length="421" mass="45349">MLQSNILRLARQGQPDAITYALNYVLQTLAVTGRAIIEAENIIFIIQKSDGTPPRAPIEKYIKNFLLHLKIPLIRQVEIYAKDTPTQSLQWFSQFSIESLNSKPSNVGSSQSTEQSTSFPSAAAYATGNAPAGPDDTTPRTTPDANTPWNTPAAATDVQTPDPVDFEQLPQDLQQRIKAAGLRAGETRSWQEAQKMYNKIPKNVCRLGAKGISQYKQNHDWSHKKSHAHGGSNKASNGDWEASSVNRARGQKNITPTEQQNIAKAKAKINFQAGTKVVATQAVKAGKSALGFELAFSGLNNFVAVQQGQKSVEDALVDTLKASATAAATTTVVTGGIVAISIVFPPAGAAFATAAPVLKIVGKVNCLKRVIGILSESDKVEGADQIQALMDSYGLDEKELIYRDLEMDDDLAKLKLDMGMA</sequence>
<evidence type="ECO:0000313" key="3">
    <source>
        <dbReference type="Proteomes" id="UP000000268"/>
    </source>
</evidence>
<organism evidence="2 3">
    <name type="scientific">Acaryochloris marina (strain MBIC 11017)</name>
    <dbReference type="NCBI Taxonomy" id="329726"/>
    <lineage>
        <taxon>Bacteria</taxon>
        <taxon>Bacillati</taxon>
        <taxon>Cyanobacteriota</taxon>
        <taxon>Cyanophyceae</taxon>
        <taxon>Acaryochloridales</taxon>
        <taxon>Acaryochloridaceae</taxon>
        <taxon>Acaryochloris</taxon>
    </lineage>
</organism>
<dbReference type="KEGG" id="amr:AM1_4178"/>
<dbReference type="Proteomes" id="UP000000268">
    <property type="component" value="Chromosome"/>
</dbReference>
<evidence type="ECO:0000256" key="1">
    <source>
        <dbReference type="SAM" id="MobiDB-lite"/>
    </source>
</evidence>
<protein>
    <submittedName>
        <fullName evidence="2">Uncharacterized protein</fullName>
    </submittedName>
</protein>
<accession>B0CBP0</accession>
<gene>
    <name evidence="2" type="ordered locus">AM1_4178</name>
</gene>
<reference evidence="2 3" key="1">
    <citation type="journal article" date="2008" name="Proc. Natl. Acad. Sci. U.S.A.">
        <title>Niche adaptation and genome expansion in the chlorophyll d-producing cyanobacterium Acaryochloris marina.</title>
        <authorList>
            <person name="Swingley W.D."/>
            <person name="Chen M."/>
            <person name="Cheung P.C."/>
            <person name="Conrad A.L."/>
            <person name="Dejesa L.C."/>
            <person name="Hao J."/>
            <person name="Honchak B.M."/>
            <person name="Karbach L.E."/>
            <person name="Kurdoglu A."/>
            <person name="Lahiri S."/>
            <person name="Mastrian S.D."/>
            <person name="Miyashita H."/>
            <person name="Page L."/>
            <person name="Ramakrishna P."/>
            <person name="Satoh S."/>
            <person name="Sattley W.M."/>
            <person name="Shimada Y."/>
            <person name="Taylor H.L."/>
            <person name="Tomo T."/>
            <person name="Tsuchiya T."/>
            <person name="Wang Z.T."/>
            <person name="Raymond J."/>
            <person name="Mimuro M."/>
            <person name="Blankenship R.E."/>
            <person name="Touchman J.W."/>
        </authorList>
    </citation>
    <scope>NUCLEOTIDE SEQUENCE [LARGE SCALE GENOMIC DNA]</scope>
    <source>
        <strain evidence="3">MBIC 11017</strain>
    </source>
</reference>
<evidence type="ECO:0000313" key="2">
    <source>
        <dbReference type="EMBL" id="ABW29158.1"/>
    </source>
</evidence>
<feature type="compositionally biased region" description="Low complexity" evidence="1">
    <location>
        <begin position="122"/>
        <end position="157"/>
    </location>
</feature>